<organism evidence="2 3">
    <name type="scientific">Ceriporiopsis subvermispora (strain B)</name>
    <name type="common">White-rot fungus</name>
    <name type="synonym">Gelatoporia subvermispora</name>
    <dbReference type="NCBI Taxonomy" id="914234"/>
    <lineage>
        <taxon>Eukaryota</taxon>
        <taxon>Fungi</taxon>
        <taxon>Dikarya</taxon>
        <taxon>Basidiomycota</taxon>
        <taxon>Agaricomycotina</taxon>
        <taxon>Agaricomycetes</taxon>
        <taxon>Polyporales</taxon>
        <taxon>Gelatoporiaceae</taxon>
        <taxon>Gelatoporia</taxon>
    </lineage>
</organism>
<dbReference type="HOGENOM" id="CLU_516778_0_0_1"/>
<reference evidence="2 3" key="1">
    <citation type="journal article" date="2012" name="Proc. Natl. Acad. Sci. U.S.A.">
        <title>Comparative genomics of Ceriporiopsis subvermispora and Phanerochaete chrysosporium provide insight into selective ligninolysis.</title>
        <authorList>
            <person name="Fernandez-Fueyo E."/>
            <person name="Ruiz-Duenas F.J."/>
            <person name="Ferreira P."/>
            <person name="Floudas D."/>
            <person name="Hibbett D.S."/>
            <person name="Canessa P."/>
            <person name="Larrondo L.F."/>
            <person name="James T.Y."/>
            <person name="Seelenfreund D."/>
            <person name="Lobos S."/>
            <person name="Polanco R."/>
            <person name="Tello M."/>
            <person name="Honda Y."/>
            <person name="Watanabe T."/>
            <person name="Watanabe T."/>
            <person name="Ryu J.S."/>
            <person name="Kubicek C.P."/>
            <person name="Schmoll M."/>
            <person name="Gaskell J."/>
            <person name="Hammel K.E."/>
            <person name="St John F.J."/>
            <person name="Vanden Wymelenberg A."/>
            <person name="Sabat G."/>
            <person name="Splinter BonDurant S."/>
            <person name="Syed K."/>
            <person name="Yadav J.S."/>
            <person name="Doddapaneni H."/>
            <person name="Subramanian V."/>
            <person name="Lavin J.L."/>
            <person name="Oguiza J.A."/>
            <person name="Perez G."/>
            <person name="Pisabarro A.G."/>
            <person name="Ramirez L."/>
            <person name="Santoyo F."/>
            <person name="Master E."/>
            <person name="Coutinho P.M."/>
            <person name="Henrissat B."/>
            <person name="Lombard V."/>
            <person name="Magnuson J.K."/>
            <person name="Kuees U."/>
            <person name="Hori C."/>
            <person name="Igarashi K."/>
            <person name="Samejima M."/>
            <person name="Held B.W."/>
            <person name="Barry K.W."/>
            <person name="LaButti K.M."/>
            <person name="Lapidus A."/>
            <person name="Lindquist E.A."/>
            <person name="Lucas S.M."/>
            <person name="Riley R."/>
            <person name="Salamov A.A."/>
            <person name="Hoffmeister D."/>
            <person name="Schwenk D."/>
            <person name="Hadar Y."/>
            <person name="Yarden O."/>
            <person name="de Vries R.P."/>
            <person name="Wiebenga A."/>
            <person name="Stenlid J."/>
            <person name="Eastwood D."/>
            <person name="Grigoriev I.V."/>
            <person name="Berka R.M."/>
            <person name="Blanchette R.A."/>
            <person name="Kersten P."/>
            <person name="Martinez A.T."/>
            <person name="Vicuna R."/>
            <person name="Cullen D."/>
        </authorList>
    </citation>
    <scope>NUCLEOTIDE SEQUENCE [LARGE SCALE GENOMIC DNA]</scope>
    <source>
        <strain evidence="2 3">B</strain>
    </source>
</reference>
<feature type="compositionally biased region" description="Acidic residues" evidence="1">
    <location>
        <begin position="209"/>
        <end position="220"/>
    </location>
</feature>
<sequence length="527" mass="57167">MANPNFIIPESVEYLPCGRKIFQAFKQDGTWDVKVANPGCGATPGEKVVRFNQWVAHEPREIPLRGALFWRSHKDIPGGPAPKVRPIPRRTKAKDPRLLPVLLEALWWRVAKNPAVQAAYGIVLHFLDDPEPLVPPMPTTPRPDDDTDSSKGQSTTDDEPEPDPTAATDGSTGDNAAAIDGTTSADGATDNNGTASADETTTTRGLFVIDEEPELDDTDPVDATTSVDGMLSFDGTATTMGLFAIDEMPELYGTTSIDEAAATDEIPAHDMTPSICDASSTAGTTSGGGQLIDWDDTLAWMKHGDLSTMLRDDTDEPLGTLQELLKAAEIPQQPGPGPVVGQEAHVAEVVDGGGVDEVEEEKVIESAHVRPSQTFTLELEPHPHLNIKIRRAPQDFDLKIPQAQDLRPQVTLHWSESAVYDEGGHGLEDPYSALVVLSVDPHFLGTVAEHVGMSFCYRPSPININRHDLSSDLRSTSLGIAEQDFRLRKRSRVYAVNAPSAHTSRPDDLFDINFDVAGGTRIDQIWT</sequence>
<proteinExistence type="predicted"/>
<evidence type="ECO:0000313" key="2">
    <source>
        <dbReference type="EMBL" id="EMD33496.1"/>
    </source>
</evidence>
<accession>M2R3K8</accession>
<feature type="compositionally biased region" description="Pro residues" evidence="1">
    <location>
        <begin position="132"/>
        <end position="141"/>
    </location>
</feature>
<evidence type="ECO:0000256" key="1">
    <source>
        <dbReference type="SAM" id="MobiDB-lite"/>
    </source>
</evidence>
<gene>
    <name evidence="2" type="ORF">CERSUDRAFT_98603</name>
</gene>
<dbReference type="Proteomes" id="UP000016930">
    <property type="component" value="Unassembled WGS sequence"/>
</dbReference>
<keyword evidence="3" id="KW-1185">Reference proteome</keyword>
<dbReference type="EMBL" id="KB445806">
    <property type="protein sequence ID" value="EMD33496.1"/>
    <property type="molecule type" value="Genomic_DNA"/>
</dbReference>
<dbReference type="AlphaFoldDB" id="M2R3K8"/>
<feature type="compositionally biased region" description="Polar residues" evidence="1">
    <location>
        <begin position="181"/>
        <end position="204"/>
    </location>
</feature>
<name>M2R3K8_CERS8</name>
<protein>
    <submittedName>
        <fullName evidence="2">Uncharacterized protein</fullName>
    </submittedName>
</protein>
<evidence type="ECO:0000313" key="3">
    <source>
        <dbReference type="Proteomes" id="UP000016930"/>
    </source>
</evidence>
<feature type="region of interest" description="Disordered" evidence="1">
    <location>
        <begin position="129"/>
        <end position="220"/>
    </location>
</feature>